<dbReference type="EC" id="3.6.5.4" evidence="9"/>
<evidence type="ECO:0000256" key="9">
    <source>
        <dbReference type="HAMAP-Rule" id="MF_00920"/>
    </source>
</evidence>
<keyword evidence="13" id="KW-1185">Reference proteome</keyword>
<dbReference type="FunFam" id="3.40.50.300:FF:000053">
    <property type="entry name" value="Signal recognition particle receptor FtsY"/>
    <property type="match status" value="1"/>
</dbReference>
<evidence type="ECO:0000256" key="8">
    <source>
        <dbReference type="ARBA" id="ARBA00048027"/>
    </source>
</evidence>
<feature type="compositionally biased region" description="Acidic residues" evidence="10">
    <location>
        <begin position="14"/>
        <end position="24"/>
    </location>
</feature>
<evidence type="ECO:0000313" key="13">
    <source>
        <dbReference type="Proteomes" id="UP000500890"/>
    </source>
</evidence>
<reference evidence="12 13" key="1">
    <citation type="submission" date="2020-03" db="EMBL/GenBank/DDBJ databases">
        <title>Vagococcus sp. nov., isolated from beetles.</title>
        <authorList>
            <person name="Hyun D.-W."/>
            <person name="Bae J.-W."/>
        </authorList>
    </citation>
    <scope>NUCLEOTIDE SEQUENCE [LARGE SCALE GENOMIC DNA]</scope>
    <source>
        <strain evidence="12 13">HDW17A</strain>
    </source>
</reference>
<dbReference type="SMART" id="SM00963">
    <property type="entry name" value="SRP54_N"/>
    <property type="match status" value="1"/>
</dbReference>
<dbReference type="GO" id="GO:0003924">
    <property type="term" value="F:GTPase activity"/>
    <property type="evidence" value="ECO:0007669"/>
    <property type="project" value="UniProtKB-UniRule"/>
</dbReference>
<dbReference type="KEGG" id="vah:G7081_03305"/>
<feature type="binding site" evidence="9">
    <location>
        <begin position="284"/>
        <end position="291"/>
    </location>
    <ligand>
        <name>GTP</name>
        <dbReference type="ChEBI" id="CHEBI:37565"/>
    </ligand>
</feature>
<comment type="similarity">
    <text evidence="9">Belongs to the GTP-binding SRP family. FtsY subfamily.</text>
</comment>
<dbReference type="PROSITE" id="PS00300">
    <property type="entry name" value="SRP54"/>
    <property type="match status" value="1"/>
</dbReference>
<dbReference type="PANTHER" id="PTHR43134:SF1">
    <property type="entry name" value="SIGNAL RECOGNITION PARTICLE RECEPTOR SUBUNIT ALPHA"/>
    <property type="match status" value="1"/>
</dbReference>
<feature type="compositionally biased region" description="Basic and acidic residues" evidence="10">
    <location>
        <begin position="25"/>
        <end position="38"/>
    </location>
</feature>
<keyword evidence="7 9" id="KW-0675">Receptor</keyword>
<feature type="binding site" evidence="9">
    <location>
        <begin position="366"/>
        <end position="370"/>
    </location>
    <ligand>
        <name>GTP</name>
        <dbReference type="ChEBI" id="CHEBI:37565"/>
    </ligand>
</feature>
<dbReference type="HAMAP" id="MF_00920">
    <property type="entry name" value="FtsY"/>
    <property type="match status" value="1"/>
</dbReference>
<dbReference type="SMART" id="SM00962">
    <property type="entry name" value="SRP54"/>
    <property type="match status" value="1"/>
</dbReference>
<keyword evidence="5 9" id="KW-0342">GTP-binding</keyword>
<feature type="region of interest" description="Disordered" evidence="10">
    <location>
        <begin position="14"/>
        <end position="42"/>
    </location>
</feature>
<feature type="compositionally biased region" description="Acidic residues" evidence="10">
    <location>
        <begin position="140"/>
        <end position="173"/>
    </location>
</feature>
<keyword evidence="4 9" id="KW-0378">Hydrolase</keyword>
<dbReference type="InterPro" id="IPR042101">
    <property type="entry name" value="SRP54_N_sf"/>
</dbReference>
<gene>
    <name evidence="9 12" type="primary">ftsY</name>
    <name evidence="12" type="ORF">G7081_03305</name>
</gene>
<evidence type="ECO:0000256" key="2">
    <source>
        <dbReference type="ARBA" id="ARBA00022490"/>
    </source>
</evidence>
<evidence type="ECO:0000259" key="11">
    <source>
        <dbReference type="PROSITE" id="PS00300"/>
    </source>
</evidence>
<dbReference type="Pfam" id="PF00448">
    <property type="entry name" value="SRP54"/>
    <property type="match status" value="1"/>
</dbReference>
<dbReference type="InterPro" id="IPR036225">
    <property type="entry name" value="SRP/SRP_N"/>
</dbReference>
<proteinExistence type="inferred from homology"/>
<dbReference type="InterPro" id="IPR000897">
    <property type="entry name" value="SRP54_GTPase_dom"/>
</dbReference>
<keyword evidence="3 9" id="KW-0547">Nucleotide-binding</keyword>
<comment type="subcellular location">
    <subcellularLocation>
        <location evidence="9">Cell membrane</location>
        <topology evidence="9">Peripheral membrane protein</topology>
        <orientation evidence="9">Cytoplasmic side</orientation>
    </subcellularLocation>
    <subcellularLocation>
        <location evidence="9">Cytoplasm</location>
    </subcellularLocation>
</comment>
<evidence type="ECO:0000256" key="10">
    <source>
        <dbReference type="SAM" id="MobiDB-lite"/>
    </source>
</evidence>
<dbReference type="Proteomes" id="UP000500890">
    <property type="component" value="Chromosome"/>
</dbReference>
<evidence type="ECO:0000256" key="1">
    <source>
        <dbReference type="ARBA" id="ARBA00022475"/>
    </source>
</evidence>
<comment type="subunit">
    <text evidence="9">Part of the signal recognition particle protein translocation system, which is composed of SRP and FtsY.</text>
</comment>
<name>A0A6G8AM80_9ENTE</name>
<protein>
    <recommendedName>
        <fullName evidence="9">Signal recognition particle receptor FtsY</fullName>
        <shortName evidence="9">SRP receptor</shortName>
        <ecNumber evidence="9">3.6.5.4</ecNumber>
    </recommendedName>
</protein>
<keyword evidence="1 9" id="KW-1003">Cell membrane</keyword>
<dbReference type="InterPro" id="IPR004390">
    <property type="entry name" value="SR_rcpt_FtsY"/>
</dbReference>
<dbReference type="GO" id="GO:0005047">
    <property type="term" value="F:signal recognition particle binding"/>
    <property type="evidence" value="ECO:0007669"/>
    <property type="project" value="TreeGrafter"/>
</dbReference>
<dbReference type="FunFam" id="1.20.120.140:FF:000002">
    <property type="entry name" value="Signal recognition particle receptor FtsY"/>
    <property type="match status" value="1"/>
</dbReference>
<organism evidence="12 13">
    <name type="scientific">Vagococcus coleopterorum</name>
    <dbReference type="NCBI Taxonomy" id="2714946"/>
    <lineage>
        <taxon>Bacteria</taxon>
        <taxon>Bacillati</taxon>
        <taxon>Bacillota</taxon>
        <taxon>Bacilli</taxon>
        <taxon>Lactobacillales</taxon>
        <taxon>Enterococcaceae</taxon>
        <taxon>Vagococcus</taxon>
    </lineage>
</organism>
<dbReference type="Gene3D" id="3.40.50.300">
    <property type="entry name" value="P-loop containing nucleotide triphosphate hydrolases"/>
    <property type="match status" value="1"/>
</dbReference>
<sequence length="482" mass="54798">MGFFKMFKKKQEDEVDELRDELQEDLEKQNKIEDKIEDNLETQEELREDFEELLEEQEELQEKIEKRLEKGKDISEQVEESKEVQNELAKNIEKQEKLADKLDEQLAKKEEMEEQIKEKSEEFQEVLTEKLEEVQTEQTEQTEEELVTDNEDDSETLEEAQAEPQVEEVEEISPDEKMSQGLKKTRRSFSQVFNELMANFRTVDEDFFEDLEETLITADVGYETAMRITDELRQEVKLQNAKKSEDVQRVIIDKLVEVYEANGTTENNELNIQKDGLTVMLFVGVNGVGKTTSIGKLANQYREEGKKVLMAAADTFRAGAIDQLVVWGERAQVEVIRGEAGGDPAAVVFDAVKKAQEQEADILLVDTAGRLQNKVNLMNELEKIKRVIQREIPDAPHEVLLVLDATTGQNAMVQAKQFKEVTDVSGLVLSKLDGTAKGGIVLAIRNDLQIPVKLVGLGEGINDLQPFKPEAYVQGLFKGLLD</sequence>
<evidence type="ECO:0000256" key="6">
    <source>
        <dbReference type="ARBA" id="ARBA00023136"/>
    </source>
</evidence>
<evidence type="ECO:0000256" key="3">
    <source>
        <dbReference type="ARBA" id="ARBA00022741"/>
    </source>
</evidence>
<keyword evidence="2 9" id="KW-0963">Cytoplasm</keyword>
<dbReference type="Pfam" id="PF02881">
    <property type="entry name" value="SRP54_N"/>
    <property type="match status" value="1"/>
</dbReference>
<feature type="region of interest" description="Disordered" evidence="10">
    <location>
        <begin position="103"/>
        <end position="183"/>
    </location>
</feature>
<comment type="catalytic activity">
    <reaction evidence="8 9">
        <text>GTP + H2O = GDP + phosphate + H(+)</text>
        <dbReference type="Rhea" id="RHEA:19669"/>
        <dbReference type="ChEBI" id="CHEBI:15377"/>
        <dbReference type="ChEBI" id="CHEBI:15378"/>
        <dbReference type="ChEBI" id="CHEBI:37565"/>
        <dbReference type="ChEBI" id="CHEBI:43474"/>
        <dbReference type="ChEBI" id="CHEBI:58189"/>
        <dbReference type="EC" id="3.6.5.4"/>
    </reaction>
</comment>
<evidence type="ECO:0000256" key="5">
    <source>
        <dbReference type="ARBA" id="ARBA00023134"/>
    </source>
</evidence>
<dbReference type="GO" id="GO:0005525">
    <property type="term" value="F:GTP binding"/>
    <property type="evidence" value="ECO:0007669"/>
    <property type="project" value="UniProtKB-UniRule"/>
</dbReference>
<dbReference type="GO" id="GO:0005886">
    <property type="term" value="C:plasma membrane"/>
    <property type="evidence" value="ECO:0007669"/>
    <property type="project" value="UniProtKB-SubCell"/>
</dbReference>
<dbReference type="InterPro" id="IPR013822">
    <property type="entry name" value="Signal_recog_particl_SRP54_hlx"/>
</dbReference>
<keyword evidence="6 9" id="KW-0472">Membrane</keyword>
<dbReference type="SMART" id="SM00382">
    <property type="entry name" value="AAA"/>
    <property type="match status" value="1"/>
</dbReference>
<evidence type="ECO:0000256" key="7">
    <source>
        <dbReference type="ARBA" id="ARBA00023170"/>
    </source>
</evidence>
<dbReference type="GO" id="GO:0006614">
    <property type="term" value="P:SRP-dependent cotranslational protein targeting to membrane"/>
    <property type="evidence" value="ECO:0007669"/>
    <property type="project" value="InterPro"/>
</dbReference>
<dbReference type="GO" id="GO:0005737">
    <property type="term" value="C:cytoplasm"/>
    <property type="evidence" value="ECO:0007669"/>
    <property type="project" value="UniProtKB-SubCell"/>
</dbReference>
<dbReference type="PANTHER" id="PTHR43134">
    <property type="entry name" value="SIGNAL RECOGNITION PARTICLE RECEPTOR SUBUNIT ALPHA"/>
    <property type="match status" value="1"/>
</dbReference>
<feature type="binding site" evidence="9">
    <location>
        <begin position="430"/>
        <end position="433"/>
    </location>
    <ligand>
        <name>GTP</name>
        <dbReference type="ChEBI" id="CHEBI:37565"/>
    </ligand>
</feature>
<accession>A0A6G8AM80</accession>
<dbReference type="NCBIfam" id="TIGR00064">
    <property type="entry name" value="ftsY"/>
    <property type="match status" value="1"/>
</dbReference>
<dbReference type="SUPFAM" id="SSF52540">
    <property type="entry name" value="P-loop containing nucleoside triphosphate hydrolases"/>
    <property type="match status" value="1"/>
</dbReference>
<dbReference type="Gene3D" id="1.20.120.140">
    <property type="entry name" value="Signal recognition particle SRP54, nucleotide-binding domain"/>
    <property type="match status" value="1"/>
</dbReference>
<dbReference type="RefSeq" id="WP_166007376.1">
    <property type="nucleotide sequence ID" value="NZ_CP049886.1"/>
</dbReference>
<evidence type="ECO:0000256" key="4">
    <source>
        <dbReference type="ARBA" id="ARBA00022801"/>
    </source>
</evidence>
<dbReference type="SUPFAM" id="SSF47364">
    <property type="entry name" value="Domain of the SRP/SRP receptor G-proteins"/>
    <property type="match status" value="1"/>
</dbReference>
<feature type="compositionally biased region" description="Basic and acidic residues" evidence="10">
    <location>
        <begin position="103"/>
        <end position="133"/>
    </location>
</feature>
<dbReference type="EMBL" id="CP049886">
    <property type="protein sequence ID" value="QIL46168.1"/>
    <property type="molecule type" value="Genomic_DNA"/>
</dbReference>
<dbReference type="AlphaFoldDB" id="A0A6G8AM80"/>
<comment type="function">
    <text evidence="9">Involved in targeting and insertion of nascent membrane proteins into the cytoplasmic membrane. Acts as a receptor for the complex formed by the signal recognition particle (SRP) and the ribosome-nascent chain (RNC).</text>
</comment>
<dbReference type="CDD" id="cd17874">
    <property type="entry name" value="FtsY"/>
    <property type="match status" value="1"/>
</dbReference>
<dbReference type="InterPro" id="IPR027417">
    <property type="entry name" value="P-loop_NTPase"/>
</dbReference>
<feature type="domain" description="SRP54-type proteins GTP-binding" evidence="11">
    <location>
        <begin position="451"/>
        <end position="464"/>
    </location>
</feature>
<dbReference type="InterPro" id="IPR003593">
    <property type="entry name" value="AAA+_ATPase"/>
</dbReference>
<evidence type="ECO:0000313" key="12">
    <source>
        <dbReference type="EMBL" id="QIL46168.1"/>
    </source>
</evidence>